<feature type="domain" description="Thiaminase-2/PQQC" evidence="5">
    <location>
        <begin position="12"/>
        <end position="212"/>
    </location>
</feature>
<dbReference type="SUPFAM" id="SSF48613">
    <property type="entry name" value="Heme oxygenase-like"/>
    <property type="match status" value="1"/>
</dbReference>
<dbReference type="PANTHER" id="PTHR43198:SF2">
    <property type="entry name" value="SI:CH1073-67J19.1-RELATED"/>
    <property type="match status" value="1"/>
</dbReference>
<dbReference type="GO" id="GO:0050334">
    <property type="term" value="F:thiaminase activity"/>
    <property type="evidence" value="ECO:0007669"/>
    <property type="project" value="UniProtKB-UniRule"/>
</dbReference>
<sequence length="213" mass="23797">MSFSQELRESGRETWEAAVGHRFVEELWAGTVAPDVLRRYLVQDFQFCDAFLALMGAAVATCDDPAARVVHARQVGLVAGDEHDYFHRSFDLLGVADADRTAPERAAPTQGFIDLMDGTRADASYPEIVTVLVVAEWLYLDWASRPRGPLPTDPIARGWIDLHRGPAFEAWVAFLRAELDRVAPQARDPRRLARFFAEAVDLELAFFEAAYTG</sequence>
<organism evidence="6 7">
    <name type="scientific">Pseudonocardia halophobica</name>
    <dbReference type="NCBI Taxonomy" id="29401"/>
    <lineage>
        <taxon>Bacteria</taxon>
        <taxon>Bacillati</taxon>
        <taxon>Actinomycetota</taxon>
        <taxon>Actinomycetes</taxon>
        <taxon>Pseudonocardiales</taxon>
        <taxon>Pseudonocardiaceae</taxon>
        <taxon>Pseudonocardia</taxon>
    </lineage>
</organism>
<evidence type="ECO:0000313" key="6">
    <source>
        <dbReference type="EMBL" id="GLL12102.1"/>
    </source>
</evidence>
<dbReference type="EMBL" id="BSFQ01000012">
    <property type="protein sequence ID" value="GLL12102.1"/>
    <property type="molecule type" value="Genomic_DNA"/>
</dbReference>
<protein>
    <recommendedName>
        <fullName evidence="2">Aminopyrimidine aminohydrolase</fullName>
        <ecNumber evidence="2">3.5.99.2</ecNumber>
    </recommendedName>
</protein>
<dbReference type="InterPro" id="IPR026285">
    <property type="entry name" value="TenA_E"/>
</dbReference>
<dbReference type="PIRSF" id="PIRSF003170">
    <property type="entry name" value="Pet18p"/>
    <property type="match status" value="1"/>
</dbReference>
<dbReference type="PANTHER" id="PTHR43198">
    <property type="entry name" value="BIFUNCTIONAL TH2 PROTEIN"/>
    <property type="match status" value="1"/>
</dbReference>
<dbReference type="Proteomes" id="UP001143463">
    <property type="component" value="Unassembled WGS sequence"/>
</dbReference>
<dbReference type="CDD" id="cd19358">
    <property type="entry name" value="TenA_E_Spr0628-like"/>
    <property type="match status" value="1"/>
</dbReference>
<reference evidence="6" key="2">
    <citation type="submission" date="2023-01" db="EMBL/GenBank/DDBJ databases">
        <authorList>
            <person name="Sun Q."/>
            <person name="Evtushenko L."/>
        </authorList>
    </citation>
    <scope>NUCLEOTIDE SEQUENCE</scope>
    <source>
        <strain evidence="6">VKM Ac-1069</strain>
    </source>
</reference>
<dbReference type="RefSeq" id="WP_037045819.1">
    <property type="nucleotide sequence ID" value="NZ_BAAAUZ010000020.1"/>
</dbReference>
<proteinExistence type="inferred from homology"/>
<name>A0A9W6NX32_9PSEU</name>
<evidence type="ECO:0000259" key="5">
    <source>
        <dbReference type="Pfam" id="PF03070"/>
    </source>
</evidence>
<evidence type="ECO:0000256" key="1">
    <source>
        <dbReference type="ARBA" id="ARBA00004948"/>
    </source>
</evidence>
<keyword evidence="2" id="KW-0784">Thiamine biosynthesis</keyword>
<evidence type="ECO:0000256" key="4">
    <source>
        <dbReference type="PIRSR" id="PIRSR003170-2"/>
    </source>
</evidence>
<comment type="catalytic activity">
    <reaction evidence="2">
        <text>thiamine + H2O = 5-(2-hydroxyethyl)-4-methylthiazole + 4-amino-5-hydroxymethyl-2-methylpyrimidine + H(+)</text>
        <dbReference type="Rhea" id="RHEA:17509"/>
        <dbReference type="ChEBI" id="CHEBI:15377"/>
        <dbReference type="ChEBI" id="CHEBI:15378"/>
        <dbReference type="ChEBI" id="CHEBI:16892"/>
        <dbReference type="ChEBI" id="CHEBI:17957"/>
        <dbReference type="ChEBI" id="CHEBI:18385"/>
        <dbReference type="EC" id="3.5.99.2"/>
    </reaction>
</comment>
<dbReference type="InterPro" id="IPR016084">
    <property type="entry name" value="Haem_Oase-like_multi-hlx"/>
</dbReference>
<dbReference type="EC" id="3.5.99.2" evidence="2"/>
<keyword evidence="2" id="KW-0378">Hydrolase</keyword>
<comment type="pathway">
    <text evidence="1 2">Cofactor biosynthesis; thiamine diphosphate biosynthesis.</text>
</comment>
<gene>
    <name evidence="6" type="ORF">GCM10017577_32430</name>
</gene>
<evidence type="ECO:0000313" key="7">
    <source>
        <dbReference type="Proteomes" id="UP001143463"/>
    </source>
</evidence>
<feature type="binding site" evidence="4">
    <location>
        <position position="136"/>
    </location>
    <ligand>
        <name>substrate</name>
    </ligand>
</feature>
<accession>A0A9W6NX32</accession>
<dbReference type="GO" id="GO:0009228">
    <property type="term" value="P:thiamine biosynthetic process"/>
    <property type="evidence" value="ECO:0007669"/>
    <property type="project" value="UniProtKB-KW"/>
</dbReference>
<dbReference type="Pfam" id="PF03070">
    <property type="entry name" value="TENA_THI-4"/>
    <property type="match status" value="1"/>
</dbReference>
<comment type="similarity">
    <text evidence="2">Belongs to the TenA family.</text>
</comment>
<dbReference type="Gene3D" id="1.20.910.10">
    <property type="entry name" value="Heme oxygenase-like"/>
    <property type="match status" value="1"/>
</dbReference>
<keyword evidence="7" id="KW-1185">Reference proteome</keyword>
<comment type="caution">
    <text evidence="6">The sequence shown here is derived from an EMBL/GenBank/DDBJ whole genome shotgun (WGS) entry which is preliminary data.</text>
</comment>
<evidence type="ECO:0000256" key="2">
    <source>
        <dbReference type="PIRNR" id="PIRNR003170"/>
    </source>
</evidence>
<dbReference type="GO" id="GO:0005829">
    <property type="term" value="C:cytosol"/>
    <property type="evidence" value="ECO:0007669"/>
    <property type="project" value="TreeGrafter"/>
</dbReference>
<feature type="binding site" evidence="4">
    <location>
        <position position="44"/>
    </location>
    <ligand>
        <name>substrate</name>
    </ligand>
</feature>
<reference evidence="6" key="1">
    <citation type="journal article" date="2014" name="Int. J. Syst. Evol. Microbiol.">
        <title>Complete genome sequence of Corynebacterium casei LMG S-19264T (=DSM 44701T), isolated from a smear-ripened cheese.</title>
        <authorList>
            <consortium name="US DOE Joint Genome Institute (JGI-PGF)"/>
            <person name="Walter F."/>
            <person name="Albersmeier A."/>
            <person name="Kalinowski J."/>
            <person name="Ruckert C."/>
        </authorList>
    </citation>
    <scope>NUCLEOTIDE SEQUENCE</scope>
    <source>
        <strain evidence="6">VKM Ac-1069</strain>
    </source>
</reference>
<feature type="active site" description="Proton donor" evidence="3">
    <location>
        <position position="203"/>
    </location>
</feature>
<comment type="function">
    <text evidence="2">Catalyzes an amino-pyrimidine hydrolysis reaction at the C5' of the pyrimidine moiety of thiamine compounds, a reaction that is part of a thiamine salvage pathway. Thus, catalyzes the conversion of 4-amino-5-aminomethyl-2-methylpyrimidine to 4-amino-5-hydroxymethyl-2-methylpyrimidine (HMP).</text>
</comment>
<dbReference type="InterPro" id="IPR004305">
    <property type="entry name" value="Thiaminase-2/PQQC"/>
</dbReference>
<feature type="binding site" evidence="4">
    <location>
        <position position="82"/>
    </location>
    <ligand>
        <name>substrate</name>
    </ligand>
</feature>
<dbReference type="InterPro" id="IPR050967">
    <property type="entry name" value="Thiamine_Salvage_TenA"/>
</dbReference>
<comment type="catalytic activity">
    <reaction evidence="2">
        <text>4-amino-5-aminomethyl-2-methylpyrimidine + H2O = 4-amino-5-hydroxymethyl-2-methylpyrimidine + NH4(+)</text>
        <dbReference type="Rhea" id="RHEA:31799"/>
        <dbReference type="ChEBI" id="CHEBI:15377"/>
        <dbReference type="ChEBI" id="CHEBI:16892"/>
        <dbReference type="ChEBI" id="CHEBI:28938"/>
        <dbReference type="ChEBI" id="CHEBI:63416"/>
        <dbReference type="EC" id="3.5.99.2"/>
    </reaction>
</comment>
<dbReference type="AlphaFoldDB" id="A0A9W6NX32"/>
<evidence type="ECO:0000256" key="3">
    <source>
        <dbReference type="PIRSR" id="PIRSR003170-1"/>
    </source>
</evidence>